<name>A0ACD3AJD2_9AGAR</name>
<reference evidence="1 2" key="1">
    <citation type="journal article" date="2019" name="Nat. Ecol. Evol.">
        <title>Megaphylogeny resolves global patterns of mushroom evolution.</title>
        <authorList>
            <person name="Varga T."/>
            <person name="Krizsan K."/>
            <person name="Foldi C."/>
            <person name="Dima B."/>
            <person name="Sanchez-Garcia M."/>
            <person name="Sanchez-Ramirez S."/>
            <person name="Szollosi G.J."/>
            <person name="Szarkandi J.G."/>
            <person name="Papp V."/>
            <person name="Albert L."/>
            <person name="Andreopoulos W."/>
            <person name="Angelini C."/>
            <person name="Antonin V."/>
            <person name="Barry K.W."/>
            <person name="Bougher N.L."/>
            <person name="Buchanan P."/>
            <person name="Buyck B."/>
            <person name="Bense V."/>
            <person name="Catcheside P."/>
            <person name="Chovatia M."/>
            <person name="Cooper J."/>
            <person name="Damon W."/>
            <person name="Desjardin D."/>
            <person name="Finy P."/>
            <person name="Geml J."/>
            <person name="Haridas S."/>
            <person name="Hughes K."/>
            <person name="Justo A."/>
            <person name="Karasinski D."/>
            <person name="Kautmanova I."/>
            <person name="Kiss B."/>
            <person name="Kocsube S."/>
            <person name="Kotiranta H."/>
            <person name="LaButti K.M."/>
            <person name="Lechner B.E."/>
            <person name="Liimatainen K."/>
            <person name="Lipzen A."/>
            <person name="Lukacs Z."/>
            <person name="Mihaltcheva S."/>
            <person name="Morgado L.N."/>
            <person name="Niskanen T."/>
            <person name="Noordeloos M.E."/>
            <person name="Ohm R.A."/>
            <person name="Ortiz-Santana B."/>
            <person name="Ovrebo C."/>
            <person name="Racz N."/>
            <person name="Riley R."/>
            <person name="Savchenko A."/>
            <person name="Shiryaev A."/>
            <person name="Soop K."/>
            <person name="Spirin V."/>
            <person name="Szebenyi C."/>
            <person name="Tomsovsky M."/>
            <person name="Tulloss R.E."/>
            <person name="Uehling J."/>
            <person name="Grigoriev I.V."/>
            <person name="Vagvolgyi C."/>
            <person name="Papp T."/>
            <person name="Martin F.M."/>
            <person name="Miettinen O."/>
            <person name="Hibbett D.S."/>
            <person name="Nagy L.G."/>
        </authorList>
    </citation>
    <scope>NUCLEOTIDE SEQUENCE [LARGE SCALE GENOMIC DNA]</scope>
    <source>
        <strain evidence="1 2">NL-1719</strain>
    </source>
</reference>
<proteinExistence type="predicted"/>
<dbReference type="Proteomes" id="UP000308600">
    <property type="component" value="Unassembled WGS sequence"/>
</dbReference>
<protein>
    <submittedName>
        <fullName evidence="1">DUF1620-domain-containing protein</fullName>
    </submittedName>
</protein>
<evidence type="ECO:0000313" key="1">
    <source>
        <dbReference type="EMBL" id="TFK65860.1"/>
    </source>
</evidence>
<accession>A0ACD3AJD2</accession>
<organism evidence="1 2">
    <name type="scientific">Pluteus cervinus</name>
    <dbReference type="NCBI Taxonomy" id="181527"/>
    <lineage>
        <taxon>Eukaryota</taxon>
        <taxon>Fungi</taxon>
        <taxon>Dikarya</taxon>
        <taxon>Basidiomycota</taxon>
        <taxon>Agaricomycotina</taxon>
        <taxon>Agaricomycetes</taxon>
        <taxon>Agaricomycetidae</taxon>
        <taxon>Agaricales</taxon>
        <taxon>Pluteineae</taxon>
        <taxon>Pluteaceae</taxon>
        <taxon>Pluteus</taxon>
    </lineage>
</organism>
<evidence type="ECO:0000313" key="2">
    <source>
        <dbReference type="Proteomes" id="UP000308600"/>
    </source>
</evidence>
<keyword evidence="2" id="KW-1185">Reference proteome</keyword>
<sequence length="1028" mass="112452">MWQAIHRLWLLALFVPCLVSAIQESDVGVIDWYKPFVGVPIIQSRATAPGFYRVSGSEGTEGRLVLSATGNNVLAALNSTDGSIAWRRIFDNEDPLSLYHVSGDVVATFSGPGGSTFRTFDLASGVLQHEIFMHPPEQGHLSEPISFGKDVSFVTEDSRPWIYTLTNGHTVTKLDAKTGVKKWEWSSEDQTSSVIFAKLSVTPEAVYVLGVTKAAKADTYSLQIVSLSPSSGESTASSGVSSKIQNPFKELLVLSDGEAAPRVVWLEKGVLRSIILLPDLKNKAQSTKGSSVKELVDVGLCGYGHFVAVTTTGISHVYQARGEKDLTSIWEYKGSDASEATAPSIFSGGLNNKNVPYIARLYWSDTQQSAAVDVYQTELEGGFGMATGFSFPFDPANHGLILHIALESQNTIGWTVHNHFIVTTSTGALQFWNQTELVWNREEGLASATVAEFVELPEKVVASNPGDDQEIFIQRVIRQISDARDFPTYLINFARRFATGSYPSAAVASLDGQLFRDAFGFRQIIVVATPYGKVYGLDSSNGAILWSRILGLGWAAEVGGQVHPVKLFVVKTVLDGGHPEVALVTQRRADNGLVDTVIFHINALTGEDVSGQAQSLSHVLQGVDVIHGPAVEAYLLQDEQKIVVLFDEFLQTYIYPDNADTQKVFQSVSSKISFSVRTNTDESGLQQKLAGQKLIQDPQLGKYVGYPTWTFSLPPGEYIQNVISPSNRAPVASFGKVLGNRTTLYKYLNPRMVVVLTIAPPKGDGKHSSCGIYLVDNVKGSIVYQAAVPGTPSRPGGKACQVKVELTENWLIYHYWDGDFGVGGQTKGYMMVSVELYEGEKLDDKTESSDLSSYSPDSANVTAYERSFLFPHAITAVTTTTTKFGISSKDLIVATDNHKIQTFPRRALNPRRPNQKPTTHEMEEGLVQYDPVLPDDPKRVLSHNYDVAQIKRIITSPALLESTALVFSYGLDMFSSRVAPSGTFDVLSEDFNKVQLVFTVLGLGAAIVVTRPMVMRKKLREKWYPNGS</sequence>
<gene>
    <name evidence="1" type="ORF">BDN72DRAFT_845041</name>
</gene>
<dbReference type="EMBL" id="ML208423">
    <property type="protein sequence ID" value="TFK65860.1"/>
    <property type="molecule type" value="Genomic_DNA"/>
</dbReference>